<dbReference type="RefSeq" id="WP_354552483.1">
    <property type="nucleotide sequence ID" value="NZ_JBEPSD010000003.1"/>
</dbReference>
<name>A0ABV2Q1Y7_9GAMM</name>
<evidence type="ECO:0000256" key="1">
    <source>
        <dbReference type="SAM" id="Phobius"/>
    </source>
</evidence>
<protein>
    <recommendedName>
        <fullName evidence="5">PEP-CTERM protein-sorting domain-containing protein</fullName>
    </recommendedName>
</protein>
<sequence length="236" mass="24148">MKRILILTGIALAALTVLPLRVAATPISTSIDLNTVFSGSTPDGSAPWLTAEFTSSVGSNSGTLVLSFHTTGSDFIQGMSSKKSVVGWAFYLDQALSSSGITCTAGTCAGNGASYNASGFNAGPVPGMFNLAFGWSPGSRFTAGDSATYDLTFLNPLTGNPFVENDSKWSSVAHIQGIGNKGDCSGWIVSGDGTVAGGSGPCGDPPVTVPEPGKLGMFGLGLLFTGLFLGLRRRYN</sequence>
<accession>A0ABV2Q1Y7</accession>
<feature type="chain" id="PRO_5045611108" description="PEP-CTERM protein-sorting domain-containing protein" evidence="2">
    <location>
        <begin position="24"/>
        <end position="236"/>
    </location>
</feature>
<feature type="transmembrane region" description="Helical" evidence="1">
    <location>
        <begin position="215"/>
        <end position="231"/>
    </location>
</feature>
<evidence type="ECO:0000256" key="2">
    <source>
        <dbReference type="SAM" id="SignalP"/>
    </source>
</evidence>
<gene>
    <name evidence="3" type="ORF">ABIE04_003222</name>
</gene>
<dbReference type="Proteomes" id="UP001549251">
    <property type="component" value="Unassembled WGS sequence"/>
</dbReference>
<reference evidence="3 4" key="1">
    <citation type="submission" date="2024-06" db="EMBL/GenBank/DDBJ databases">
        <title>Sorghum-associated microbial communities from plants grown in Nebraska, USA.</title>
        <authorList>
            <person name="Schachtman D."/>
        </authorList>
    </citation>
    <scope>NUCLEOTIDE SEQUENCE [LARGE SCALE GENOMIC DNA]</scope>
    <source>
        <strain evidence="3 4">1757</strain>
    </source>
</reference>
<proteinExistence type="predicted"/>
<keyword evidence="2" id="KW-0732">Signal</keyword>
<keyword evidence="1" id="KW-1133">Transmembrane helix</keyword>
<evidence type="ECO:0000313" key="4">
    <source>
        <dbReference type="Proteomes" id="UP001549251"/>
    </source>
</evidence>
<dbReference type="InterPro" id="IPR013424">
    <property type="entry name" value="Ice-binding_C"/>
</dbReference>
<comment type="caution">
    <text evidence="3">The sequence shown here is derived from an EMBL/GenBank/DDBJ whole genome shotgun (WGS) entry which is preliminary data.</text>
</comment>
<organism evidence="3 4">
    <name type="scientific">Rhodanobacter soli</name>
    <dbReference type="NCBI Taxonomy" id="590609"/>
    <lineage>
        <taxon>Bacteria</taxon>
        <taxon>Pseudomonadati</taxon>
        <taxon>Pseudomonadota</taxon>
        <taxon>Gammaproteobacteria</taxon>
        <taxon>Lysobacterales</taxon>
        <taxon>Rhodanobacteraceae</taxon>
        <taxon>Rhodanobacter</taxon>
    </lineage>
</organism>
<feature type="signal peptide" evidence="2">
    <location>
        <begin position="1"/>
        <end position="23"/>
    </location>
</feature>
<keyword evidence="4" id="KW-1185">Reference proteome</keyword>
<dbReference type="EMBL" id="JBEPSD010000003">
    <property type="protein sequence ID" value="MET4570843.1"/>
    <property type="molecule type" value="Genomic_DNA"/>
</dbReference>
<dbReference type="NCBIfam" id="TIGR02595">
    <property type="entry name" value="PEP_CTERM"/>
    <property type="match status" value="1"/>
</dbReference>
<evidence type="ECO:0000313" key="3">
    <source>
        <dbReference type="EMBL" id="MET4570843.1"/>
    </source>
</evidence>
<evidence type="ECO:0008006" key="5">
    <source>
        <dbReference type="Google" id="ProtNLM"/>
    </source>
</evidence>
<keyword evidence="1" id="KW-0812">Transmembrane</keyword>
<keyword evidence="1" id="KW-0472">Membrane</keyword>